<dbReference type="Proteomes" id="UP000039865">
    <property type="component" value="Unassembled WGS sequence"/>
</dbReference>
<dbReference type="AlphaFoldDB" id="A0A078BA61"/>
<protein>
    <submittedName>
        <fullName evidence="2">Uncharacterized protein</fullName>
    </submittedName>
</protein>
<feature type="region of interest" description="Disordered" evidence="1">
    <location>
        <begin position="34"/>
        <end position="58"/>
    </location>
</feature>
<feature type="compositionally biased region" description="Polar residues" evidence="1">
    <location>
        <begin position="34"/>
        <end position="52"/>
    </location>
</feature>
<name>A0A078BA61_STYLE</name>
<sequence length="58" mass="6851">MKELQSLLVNFFKKQMSSQFKTKLNFFRKSFASNKNHSKNEGQGNNHYQTMLLNPPDK</sequence>
<evidence type="ECO:0000313" key="2">
    <source>
        <dbReference type="EMBL" id="CDW90408.1"/>
    </source>
</evidence>
<accession>A0A078BA61</accession>
<evidence type="ECO:0000256" key="1">
    <source>
        <dbReference type="SAM" id="MobiDB-lite"/>
    </source>
</evidence>
<dbReference type="InParanoid" id="A0A078BA61"/>
<organism evidence="2 3">
    <name type="scientific">Stylonychia lemnae</name>
    <name type="common">Ciliate</name>
    <dbReference type="NCBI Taxonomy" id="5949"/>
    <lineage>
        <taxon>Eukaryota</taxon>
        <taxon>Sar</taxon>
        <taxon>Alveolata</taxon>
        <taxon>Ciliophora</taxon>
        <taxon>Intramacronucleata</taxon>
        <taxon>Spirotrichea</taxon>
        <taxon>Stichotrichia</taxon>
        <taxon>Sporadotrichida</taxon>
        <taxon>Oxytrichidae</taxon>
        <taxon>Stylonychinae</taxon>
        <taxon>Stylonychia</taxon>
    </lineage>
</organism>
<proteinExistence type="predicted"/>
<reference evidence="2 3" key="1">
    <citation type="submission" date="2014-06" db="EMBL/GenBank/DDBJ databases">
        <authorList>
            <person name="Swart Estienne"/>
        </authorList>
    </citation>
    <scope>NUCLEOTIDE SEQUENCE [LARGE SCALE GENOMIC DNA]</scope>
    <source>
        <strain evidence="2 3">130c</strain>
    </source>
</reference>
<evidence type="ECO:0000313" key="3">
    <source>
        <dbReference type="Proteomes" id="UP000039865"/>
    </source>
</evidence>
<keyword evidence="3" id="KW-1185">Reference proteome</keyword>
<gene>
    <name evidence="2" type="primary">Contig7485.g7997</name>
    <name evidence="2" type="ORF">STYLEM_19551</name>
</gene>
<dbReference type="EMBL" id="CCKQ01018441">
    <property type="protein sequence ID" value="CDW90408.1"/>
    <property type="molecule type" value="Genomic_DNA"/>
</dbReference>